<reference evidence="2 3" key="1">
    <citation type="submission" date="2017-09" db="EMBL/GenBank/DDBJ databases">
        <title>Complete genome sequence of lytic bacteriophage YS35.</title>
        <authorList>
            <person name="Yu S."/>
            <person name="Huang H."/>
            <person name="Hao Y."/>
            <person name="Shi H."/>
            <person name="Sun Y."/>
        </authorList>
    </citation>
    <scope>NUCLEOTIDE SEQUENCE [LARGE SCALE GENOMIC DNA]</scope>
</reference>
<proteinExistence type="predicted"/>
<gene>
    <name evidence="2" type="ORF">Y35_GM000098</name>
</gene>
<evidence type="ECO:0000259" key="1">
    <source>
        <dbReference type="Pfam" id="PF16778"/>
    </source>
</evidence>
<dbReference type="InterPro" id="IPR031893">
    <property type="entry name" value="Phage_tail_APC"/>
</dbReference>
<keyword evidence="3" id="KW-1185">Reference proteome</keyword>
<dbReference type="Pfam" id="PF16778">
    <property type="entry name" value="Phage_tail_APC"/>
    <property type="match status" value="1"/>
</dbReference>
<evidence type="ECO:0000313" key="2">
    <source>
        <dbReference type="EMBL" id="ATI16071.1"/>
    </source>
</evidence>
<dbReference type="SMR" id="A0A291LAS8"/>
<name>A0A291LAS8_9CAUD</name>
<dbReference type="EMBL" id="MF974178">
    <property type="protein sequence ID" value="ATI16071.1"/>
    <property type="molecule type" value="Genomic_DNA"/>
</dbReference>
<evidence type="ECO:0000313" key="3">
    <source>
        <dbReference type="Proteomes" id="UP000230170"/>
    </source>
</evidence>
<dbReference type="Proteomes" id="UP000230170">
    <property type="component" value="Segment"/>
</dbReference>
<accession>A0A291LAS8</accession>
<sequence>MEFRNVVKYKTGFECEVNHPRWGWIPFYACDYDDSAKLVYDAIVSAIDNGEIPEPEDVTDRDLVVDARLWRDNELTRADRQVEIAIDDEDEVKEKAWRKYRSALRKWPEHKNFPAEKSKPKAPKEI</sequence>
<feature type="domain" description="Phage tail assembly chaperone-like" evidence="1">
    <location>
        <begin position="67"/>
        <end position="124"/>
    </location>
</feature>
<organism evidence="2 3">
    <name type="scientific">Pseudomonas phage YS35</name>
    <dbReference type="NCBI Taxonomy" id="2036050"/>
    <lineage>
        <taxon>Viruses</taxon>
        <taxon>Duplodnaviria</taxon>
        <taxon>Heunggongvirae</taxon>
        <taxon>Uroviricota</taxon>
        <taxon>Caudoviricetes</taxon>
        <taxon>Vandenendeviridae</taxon>
        <taxon>Skurskavirinae</taxon>
        <taxon>Pakpunavirus</taxon>
        <taxon>Pakpunavirus YS35</taxon>
    </lineage>
</organism>
<protein>
    <recommendedName>
        <fullName evidence="1">Phage tail assembly chaperone-like domain-containing protein</fullName>
    </recommendedName>
</protein>